<dbReference type="PANTHER" id="PTHR43384">
    <property type="entry name" value="SEPTUM SITE-DETERMINING PROTEIN MIND HOMOLOG, CHLOROPLASTIC-RELATED"/>
    <property type="match status" value="1"/>
</dbReference>
<feature type="compositionally biased region" description="Low complexity" evidence="1">
    <location>
        <begin position="134"/>
        <end position="149"/>
    </location>
</feature>
<dbReference type="PANTHER" id="PTHR43384:SF14">
    <property type="entry name" value="ESX-1 SECRETION-ASSOCIATED PROTEIN ESPI"/>
    <property type="match status" value="1"/>
</dbReference>
<accession>A0ABU5T8E6</accession>
<comment type="caution">
    <text evidence="2">The sequence shown here is derived from an EMBL/GenBank/DDBJ whole genome shotgun (WGS) entry which is preliminary data.</text>
</comment>
<dbReference type="RefSeq" id="WP_323279592.1">
    <property type="nucleotide sequence ID" value="NZ_JAYGGQ010000010.1"/>
</dbReference>
<evidence type="ECO:0000313" key="2">
    <source>
        <dbReference type="EMBL" id="MEA5455711.1"/>
    </source>
</evidence>
<dbReference type="Proteomes" id="UP001304769">
    <property type="component" value="Unassembled WGS sequence"/>
</dbReference>
<gene>
    <name evidence="2" type="ORF">SPF06_13335</name>
</gene>
<name>A0ABU5T8E6_9MICC</name>
<protein>
    <submittedName>
        <fullName evidence="2">Chromosome partitioning protein</fullName>
    </submittedName>
</protein>
<keyword evidence="3" id="KW-1185">Reference proteome</keyword>
<dbReference type="InterPro" id="IPR050625">
    <property type="entry name" value="ParA/MinD_ATPase"/>
</dbReference>
<reference evidence="2 3" key="1">
    <citation type="submission" date="2023-12" db="EMBL/GenBank/DDBJ databases">
        <title>Sinomonas terricola sp. nov, isolated from litchi orchard soil in Guangdong, PR China.</title>
        <authorList>
            <person name="Jiaxin W."/>
            <person name="Yang Z."/>
            <person name="Honghui Z."/>
        </authorList>
    </citation>
    <scope>NUCLEOTIDE SEQUENCE [LARGE SCALE GENOMIC DNA]</scope>
    <source>
        <strain evidence="2 3">JGH33</strain>
    </source>
</reference>
<dbReference type="Gene3D" id="3.40.50.300">
    <property type="entry name" value="P-loop containing nucleotide triphosphate hydrolases"/>
    <property type="match status" value="1"/>
</dbReference>
<organism evidence="2 3">
    <name type="scientific">Sinomonas terricola</name>
    <dbReference type="NCBI Taxonomy" id="3110330"/>
    <lineage>
        <taxon>Bacteria</taxon>
        <taxon>Bacillati</taxon>
        <taxon>Actinomycetota</taxon>
        <taxon>Actinomycetes</taxon>
        <taxon>Micrococcales</taxon>
        <taxon>Micrococcaceae</taxon>
        <taxon>Sinomonas</taxon>
    </lineage>
</organism>
<evidence type="ECO:0000313" key="3">
    <source>
        <dbReference type="Proteomes" id="UP001304769"/>
    </source>
</evidence>
<sequence length="447" mass="47200">MTQINARLSASGEAEITGSNGRTWNTSYGDLEAARQSVQETAAATAAAIDAPVQLVISDPAGERRMLVFANGDSQAEGAHAAAPELRGPGLRTPDLGGVDLRAPHAAAPGPGVPGVGSEEPAGLSLRRRRRPTAADFAASRPAAPRSPAQEGWQGAVNSVSGGALRLAPGAREVARREWRASAQRGLPGHKTVVFVNLKGGASKTTACYLAAATLGRVRGGNVLAWDNNENKGTLGDRAMPASHDHTAIDLLANVDRFATPSNAHELVNYVRAQGENKFHVLASQNQAGDKEVIDGAAFVQLHSVLRQFYHLALVDTGNASTAGTWQAAVEIADEIVLVAMNKEDSSKTLAATVDTLVEMGFADKLARGVLLVTQPPVPSKNRKHRLAANEERLNRIREHFGHYVRKIVIAPYDEALDDGADIIFENLSPATQEAYLEATAAIVDGL</sequence>
<feature type="region of interest" description="Disordered" evidence="1">
    <location>
        <begin position="78"/>
        <end position="155"/>
    </location>
</feature>
<feature type="region of interest" description="Disordered" evidence="1">
    <location>
        <begin position="1"/>
        <end position="24"/>
    </location>
</feature>
<feature type="compositionally biased region" description="Low complexity" evidence="1">
    <location>
        <begin position="104"/>
        <end position="123"/>
    </location>
</feature>
<dbReference type="EMBL" id="JAYGGQ010000010">
    <property type="protein sequence ID" value="MEA5455711.1"/>
    <property type="molecule type" value="Genomic_DNA"/>
</dbReference>
<dbReference type="InterPro" id="IPR027417">
    <property type="entry name" value="P-loop_NTPase"/>
</dbReference>
<dbReference type="SUPFAM" id="SSF52540">
    <property type="entry name" value="P-loop containing nucleoside triphosphate hydrolases"/>
    <property type="match status" value="1"/>
</dbReference>
<proteinExistence type="predicted"/>
<evidence type="ECO:0000256" key="1">
    <source>
        <dbReference type="SAM" id="MobiDB-lite"/>
    </source>
</evidence>